<sequence length="204" mass="20560">MTRPHPAVVVALVGNPRPGSRTLGAATALARTLAGHLGAGADPAVVDLAAHAPGLHAQPRPADVDAALATVAGADVLVVATPVYKASFTGLLKSFLDLYGPDALTGVVAVPLVVSATPAHTLVGEVHLRPVLVELGATVPTRTLSVLDADLADLGPAVARWWERAERPLRRALGAPGASEAPTPASPTASQATRQATPAPAVVR</sequence>
<dbReference type="InterPro" id="IPR005025">
    <property type="entry name" value="FMN_Rdtase-like_dom"/>
</dbReference>
<keyword evidence="3 6" id="KW-0560">Oxidoreductase</keyword>
<accession>A0ABU0GM36</accession>
<evidence type="ECO:0000256" key="1">
    <source>
        <dbReference type="ARBA" id="ARBA00022630"/>
    </source>
</evidence>
<dbReference type="InterPro" id="IPR051814">
    <property type="entry name" value="NAD(P)H-dep_FMN_reductase"/>
</dbReference>
<dbReference type="Gene3D" id="3.40.50.360">
    <property type="match status" value="1"/>
</dbReference>
<dbReference type="Pfam" id="PF03358">
    <property type="entry name" value="FMN_red"/>
    <property type="match status" value="1"/>
</dbReference>
<gene>
    <name evidence="6" type="ORF">JO380_002360</name>
</gene>
<keyword evidence="7" id="KW-1185">Reference proteome</keyword>
<dbReference type="GO" id="GO:0052873">
    <property type="term" value="F:FMN reductase (NADPH) activity"/>
    <property type="evidence" value="ECO:0007669"/>
    <property type="project" value="UniProtKB-EC"/>
</dbReference>
<evidence type="ECO:0000256" key="2">
    <source>
        <dbReference type="ARBA" id="ARBA00022643"/>
    </source>
</evidence>
<evidence type="ECO:0000313" key="7">
    <source>
        <dbReference type="Proteomes" id="UP001240250"/>
    </source>
</evidence>
<dbReference type="SUPFAM" id="SSF52218">
    <property type="entry name" value="Flavoproteins"/>
    <property type="match status" value="1"/>
</dbReference>
<keyword evidence="1" id="KW-0285">Flavoprotein</keyword>
<dbReference type="PANTHER" id="PTHR43408">
    <property type="entry name" value="FMN REDUCTASE (NADPH)"/>
    <property type="match status" value="1"/>
</dbReference>
<protein>
    <submittedName>
        <fullName evidence="6">FMN reductase</fullName>
        <ecNumber evidence="6">1.5.1.38</ecNumber>
    </submittedName>
</protein>
<dbReference type="PANTHER" id="PTHR43408:SF2">
    <property type="entry name" value="FMN REDUCTASE (NADPH)"/>
    <property type="match status" value="1"/>
</dbReference>
<dbReference type="EMBL" id="JAUSVM010000001">
    <property type="protein sequence ID" value="MDQ0425979.1"/>
    <property type="molecule type" value="Genomic_DNA"/>
</dbReference>
<proteinExistence type="predicted"/>
<evidence type="ECO:0000256" key="4">
    <source>
        <dbReference type="SAM" id="MobiDB-lite"/>
    </source>
</evidence>
<evidence type="ECO:0000256" key="3">
    <source>
        <dbReference type="ARBA" id="ARBA00023002"/>
    </source>
</evidence>
<organism evidence="6 7">
    <name type="scientific">Cellulomonas iranensis</name>
    <dbReference type="NCBI Taxonomy" id="76862"/>
    <lineage>
        <taxon>Bacteria</taxon>
        <taxon>Bacillati</taxon>
        <taxon>Actinomycetota</taxon>
        <taxon>Actinomycetes</taxon>
        <taxon>Micrococcales</taxon>
        <taxon>Cellulomonadaceae</taxon>
        <taxon>Cellulomonas</taxon>
    </lineage>
</organism>
<keyword evidence="2" id="KW-0288">FMN</keyword>
<feature type="domain" description="NADPH-dependent FMN reductase-like" evidence="5">
    <location>
        <begin position="9"/>
        <end position="144"/>
    </location>
</feature>
<dbReference type="RefSeq" id="WP_082740361.1">
    <property type="nucleotide sequence ID" value="NZ_JAUSVM010000001.1"/>
</dbReference>
<dbReference type="InterPro" id="IPR029039">
    <property type="entry name" value="Flavoprotein-like_sf"/>
</dbReference>
<feature type="region of interest" description="Disordered" evidence="4">
    <location>
        <begin position="174"/>
        <end position="204"/>
    </location>
</feature>
<comment type="caution">
    <text evidence="6">The sequence shown here is derived from an EMBL/GenBank/DDBJ whole genome shotgun (WGS) entry which is preliminary data.</text>
</comment>
<dbReference type="Proteomes" id="UP001240250">
    <property type="component" value="Unassembled WGS sequence"/>
</dbReference>
<feature type="compositionally biased region" description="Low complexity" evidence="4">
    <location>
        <begin position="175"/>
        <end position="193"/>
    </location>
</feature>
<evidence type="ECO:0000313" key="6">
    <source>
        <dbReference type="EMBL" id="MDQ0425979.1"/>
    </source>
</evidence>
<dbReference type="EC" id="1.5.1.38" evidence="6"/>
<evidence type="ECO:0000259" key="5">
    <source>
        <dbReference type="Pfam" id="PF03358"/>
    </source>
</evidence>
<name>A0ABU0GM36_9CELL</name>
<reference evidence="6 7" key="1">
    <citation type="submission" date="2023-07" db="EMBL/GenBank/DDBJ databases">
        <title>Sequencing the genomes of 1000 actinobacteria strains.</title>
        <authorList>
            <person name="Klenk H.-P."/>
        </authorList>
    </citation>
    <scope>NUCLEOTIDE SEQUENCE [LARGE SCALE GENOMIC DNA]</scope>
    <source>
        <strain evidence="6 7">DSM 14785</strain>
    </source>
</reference>